<keyword evidence="4" id="KW-1185">Reference proteome</keyword>
<sequence length="581" mass="65559">MTDFKQLNDLVQSGAVAAAVALMEKIDRSSMDERTCLLLADCYSQLGQVNLARELRHVAIDISQKGLILKQAGHALLEENFPAAESLLRERLRENSHDVEAARMLAELAIATGSLEEGLRILERCLNMAPEFHHARLNYADVLCKLEYYELALAEIDALEKIAPGDIAHRVIKAATFVRMGRYSDARQIYSELNQLRPNDAGLWNSTGHTVKTLGKADESIAAYRKAIEADSSDGRAYWNLANMKTYRFAGNEIESMKKQLESGLRKDDEAHLCFALGKALEDASQFNESFAWYQRGNALIRSGQYYDSGDVAELVDRLIKFFSGDQIRLPADFASTQCAPIFIVGLPRSGSTLVEQILSAHSQIDGTKELPFIPALVREFGMVRFGGRQTSYPESLSELSTSTLLDLGAKYIRRAAPLRAQAPFFIDKLPNNFLHIGLIKRILPAARIIDVRRDPMSSCFSCYKQLFASGQAFSYSLTDLGRYYRDYERLMAHWDVCYPGQIHRVVYEQLVDNFDHEVARLIQYCGLPYELACRDFYKSNRPVATPSAEQVRQPINRKGMSAWKPYEQHLGELRQALVLR</sequence>
<accession>A0A4R5VPY5</accession>
<gene>
    <name evidence="3" type="ORF">E2I14_18225</name>
</gene>
<organism evidence="3 4">
    <name type="scientific">Sapientia aquatica</name>
    <dbReference type="NCBI Taxonomy" id="1549640"/>
    <lineage>
        <taxon>Bacteria</taxon>
        <taxon>Pseudomonadati</taxon>
        <taxon>Pseudomonadota</taxon>
        <taxon>Betaproteobacteria</taxon>
        <taxon>Burkholderiales</taxon>
        <taxon>Oxalobacteraceae</taxon>
        <taxon>Sapientia</taxon>
    </lineage>
</organism>
<dbReference type="RefSeq" id="WP_133331200.1">
    <property type="nucleotide sequence ID" value="NZ_SMYL01000017.1"/>
</dbReference>
<evidence type="ECO:0000256" key="2">
    <source>
        <dbReference type="PROSITE-ProRule" id="PRU00339"/>
    </source>
</evidence>
<dbReference type="Proteomes" id="UP000294829">
    <property type="component" value="Unassembled WGS sequence"/>
</dbReference>
<dbReference type="AlphaFoldDB" id="A0A4R5VPY5"/>
<dbReference type="PROSITE" id="PS50005">
    <property type="entry name" value="TPR"/>
    <property type="match status" value="1"/>
</dbReference>
<dbReference type="OrthoDB" id="9815894at2"/>
<dbReference type="Gene3D" id="3.40.50.300">
    <property type="entry name" value="P-loop containing nucleotide triphosphate hydrolases"/>
    <property type="match status" value="1"/>
</dbReference>
<dbReference type="SMART" id="SM00028">
    <property type="entry name" value="TPR"/>
    <property type="match status" value="3"/>
</dbReference>
<dbReference type="InterPro" id="IPR027417">
    <property type="entry name" value="P-loop_NTPase"/>
</dbReference>
<dbReference type="GO" id="GO:0008476">
    <property type="term" value="F:protein-tyrosine sulfotransferase activity"/>
    <property type="evidence" value="ECO:0007669"/>
    <property type="project" value="InterPro"/>
</dbReference>
<proteinExistence type="predicted"/>
<feature type="repeat" description="TPR" evidence="2">
    <location>
        <begin position="201"/>
        <end position="234"/>
    </location>
</feature>
<dbReference type="PANTHER" id="PTHR12788">
    <property type="entry name" value="PROTEIN-TYROSINE SULFOTRANSFERASE 2"/>
    <property type="match status" value="1"/>
</dbReference>
<keyword evidence="1 3" id="KW-0808">Transferase</keyword>
<dbReference type="SUPFAM" id="SSF48452">
    <property type="entry name" value="TPR-like"/>
    <property type="match status" value="1"/>
</dbReference>
<dbReference type="Pfam" id="PF13181">
    <property type="entry name" value="TPR_8"/>
    <property type="match status" value="1"/>
</dbReference>
<reference evidence="3 4" key="1">
    <citation type="submission" date="2019-03" db="EMBL/GenBank/DDBJ databases">
        <title>Sapientia aquatica gen. nov., sp. nov., isolated from a crater lake.</title>
        <authorList>
            <person name="Felfoldi T."/>
            <person name="Szabo A."/>
            <person name="Toth E."/>
            <person name="Schumann P."/>
            <person name="Keki Z."/>
            <person name="Marialigeti K."/>
            <person name="Mathe I."/>
        </authorList>
    </citation>
    <scope>NUCLEOTIDE SEQUENCE [LARGE SCALE GENOMIC DNA]</scope>
    <source>
        <strain evidence="3 4">SA-152</strain>
    </source>
</reference>
<evidence type="ECO:0000256" key="1">
    <source>
        <dbReference type="ARBA" id="ARBA00022679"/>
    </source>
</evidence>
<comment type="caution">
    <text evidence="3">The sequence shown here is derived from an EMBL/GenBank/DDBJ whole genome shotgun (WGS) entry which is preliminary data.</text>
</comment>
<name>A0A4R5VPY5_9BURK</name>
<dbReference type="Gene3D" id="1.25.40.10">
    <property type="entry name" value="Tetratricopeptide repeat domain"/>
    <property type="match status" value="1"/>
</dbReference>
<protein>
    <submittedName>
        <fullName evidence="3">Sulfotransferase family protein</fullName>
    </submittedName>
</protein>
<dbReference type="InterPro" id="IPR026634">
    <property type="entry name" value="TPST-like"/>
</dbReference>
<dbReference type="InterPro" id="IPR011990">
    <property type="entry name" value="TPR-like_helical_dom_sf"/>
</dbReference>
<dbReference type="EMBL" id="SMYL01000017">
    <property type="protein sequence ID" value="TDK60456.1"/>
    <property type="molecule type" value="Genomic_DNA"/>
</dbReference>
<dbReference type="Pfam" id="PF13469">
    <property type="entry name" value="Sulfotransfer_3"/>
    <property type="match status" value="1"/>
</dbReference>
<keyword evidence="2" id="KW-0802">TPR repeat</keyword>
<dbReference type="InterPro" id="IPR019734">
    <property type="entry name" value="TPR_rpt"/>
</dbReference>
<evidence type="ECO:0000313" key="4">
    <source>
        <dbReference type="Proteomes" id="UP000294829"/>
    </source>
</evidence>
<dbReference type="SUPFAM" id="SSF52540">
    <property type="entry name" value="P-loop containing nucleoside triphosphate hydrolases"/>
    <property type="match status" value="1"/>
</dbReference>
<evidence type="ECO:0000313" key="3">
    <source>
        <dbReference type="EMBL" id="TDK60456.1"/>
    </source>
</evidence>
<dbReference type="PANTHER" id="PTHR12788:SF10">
    <property type="entry name" value="PROTEIN-TYROSINE SULFOTRANSFERASE"/>
    <property type="match status" value="1"/>
</dbReference>